<sequence precursor="true">MHTFSSKLWTYTLLLLCGGSGLASEPRTFEKDVRPILKAHCFHCHGESGVSEGSLDVRLRRWLVRGGDSGEAIVPGEPTDSLLLERVVQGDMPPEDKRLSEADISILREWIQQGATTAREEPESLDNGDYFTEEERSFWSFQPIARPPVPSIAAASIRNPIDAFIINRLRQHELELSPEADRRTLIRRLTYDLWGLPPDPQMVESFLADSDPAAYERLVDRLLASPRYGERWGRHWLDVAGYADSDGYTEADTEREFAYLYRDYVIDSFNHNLPFDRFIQEQLAGDEMGPSVAAAEELSPSRISQLAATGFLRMAPDGTASAAVDRDVAINESIADTLDIVGTSLLGLTVGCARCHDHRYDPISHADYHRFRAIFEPALDWKAWQPPKQRRRSLYTPAEREQKADIDRRLAVAEETLRKRKQEHLDRILHEELLVVPEDKRLLIKAAFEAKAAHRSPLQIALLEEYPSIASISPGSLYLYSNKRGRRADDIERVAAELETQFIERTQLERTASLPPDQQREFLSWLSATTATQNAQDRPRREAFAELVVTADSLKQFAPDRFGELKRYRDAAARCRELDANADLAKLDAEIKSIRALAPPEQFVRLLTEPPDHTPTTYLFLRGDHQQAGQACEPSELTVLKSASPTTIPHNDPQLPTTGRRLAYAKHLTNGQHPLVARVLINRVWLQHFGRGLVDSPGDFGYLGSEPTHPALLDWLATEWMQQGWDLKYMHRLILGSATYRQQSQRSEKRDRVDPENAWYARMSVRRLESEVLRDAILTVSHSMLHELHGPPVPVKEDAVGQIVLGREMLDGERKPTGDDSDFPGVSRRSVYIQVRRSRPLAVLETFDLPTVTPNCTQRSFSNVATQALMLMNSKFTTQQADLFAADLVRSNSEVAQQIAAAWQRCYTQDITPSVLDSLLAFVATQSDLFLARDNKLTAEVAHHKALASVCHALLSSNEFLYVD</sequence>
<protein>
    <submittedName>
        <fullName evidence="5">Planctomycete cytochrome C</fullName>
    </submittedName>
</protein>
<evidence type="ECO:0000259" key="2">
    <source>
        <dbReference type="Pfam" id="PF07583"/>
    </source>
</evidence>
<dbReference type="InterPro" id="IPR011444">
    <property type="entry name" value="DUF1549"/>
</dbReference>
<keyword evidence="6" id="KW-1185">Reference proteome</keyword>
<dbReference type="GO" id="GO:0009055">
    <property type="term" value="F:electron transfer activity"/>
    <property type="evidence" value="ECO:0007669"/>
    <property type="project" value="InterPro"/>
</dbReference>
<dbReference type="GO" id="GO:0020037">
    <property type="term" value="F:heme binding"/>
    <property type="evidence" value="ECO:0007669"/>
    <property type="project" value="InterPro"/>
</dbReference>
<reference evidence="5 6" key="1">
    <citation type="submission" date="2019-02" db="EMBL/GenBank/DDBJ databases">
        <title>Deep-cultivation of Planctomycetes and their phenomic and genomic characterization uncovers novel biology.</title>
        <authorList>
            <person name="Wiegand S."/>
            <person name="Jogler M."/>
            <person name="Boedeker C."/>
            <person name="Pinto D."/>
            <person name="Vollmers J."/>
            <person name="Rivas-Marin E."/>
            <person name="Kohn T."/>
            <person name="Peeters S.H."/>
            <person name="Heuer A."/>
            <person name="Rast P."/>
            <person name="Oberbeckmann S."/>
            <person name="Bunk B."/>
            <person name="Jeske O."/>
            <person name="Meyerdierks A."/>
            <person name="Storesund J.E."/>
            <person name="Kallscheuer N."/>
            <person name="Luecker S."/>
            <person name="Lage O.M."/>
            <person name="Pohl T."/>
            <person name="Merkel B.J."/>
            <person name="Hornburger P."/>
            <person name="Mueller R.-W."/>
            <person name="Bruemmer F."/>
            <person name="Labrenz M."/>
            <person name="Spormann A.M."/>
            <person name="Op den Camp H."/>
            <person name="Overmann J."/>
            <person name="Amann R."/>
            <person name="Jetten M.S.M."/>
            <person name="Mascher T."/>
            <person name="Medema M.H."/>
            <person name="Devos D.P."/>
            <person name="Kaster A.-K."/>
            <person name="Ovreas L."/>
            <person name="Rohde M."/>
            <person name="Galperin M.Y."/>
            <person name="Jogler C."/>
        </authorList>
    </citation>
    <scope>NUCLEOTIDE SEQUENCE [LARGE SCALE GENOMIC DNA]</scope>
    <source>
        <strain evidence="5 6">Q31a</strain>
    </source>
</reference>
<dbReference type="SUPFAM" id="SSF46626">
    <property type="entry name" value="Cytochrome c"/>
    <property type="match status" value="1"/>
</dbReference>
<evidence type="ECO:0000259" key="4">
    <source>
        <dbReference type="Pfam" id="PF07635"/>
    </source>
</evidence>
<dbReference type="InterPro" id="IPR036909">
    <property type="entry name" value="Cyt_c-like_dom_sf"/>
</dbReference>
<dbReference type="Pfam" id="PF07583">
    <property type="entry name" value="PSCyt2"/>
    <property type="match status" value="1"/>
</dbReference>
<evidence type="ECO:0000256" key="1">
    <source>
        <dbReference type="SAM" id="SignalP"/>
    </source>
</evidence>
<name>A0A518G933_9BACT</name>
<dbReference type="Proteomes" id="UP000318017">
    <property type="component" value="Chromosome"/>
</dbReference>
<feature type="signal peptide" evidence="1">
    <location>
        <begin position="1"/>
        <end position="23"/>
    </location>
</feature>
<feature type="domain" description="Cytochrome C Planctomycete-type" evidence="4">
    <location>
        <begin position="41"/>
        <end position="96"/>
    </location>
</feature>
<dbReference type="Pfam" id="PF07587">
    <property type="entry name" value="PSD1"/>
    <property type="match status" value="1"/>
</dbReference>
<dbReference type="InterPro" id="IPR022655">
    <property type="entry name" value="DUF1553"/>
</dbReference>
<dbReference type="AlphaFoldDB" id="A0A518G933"/>
<feature type="chain" id="PRO_5022117489" evidence="1">
    <location>
        <begin position="24"/>
        <end position="964"/>
    </location>
</feature>
<evidence type="ECO:0000259" key="3">
    <source>
        <dbReference type="Pfam" id="PF07587"/>
    </source>
</evidence>
<organism evidence="5 6">
    <name type="scientific">Aureliella helgolandensis</name>
    <dbReference type="NCBI Taxonomy" id="2527968"/>
    <lineage>
        <taxon>Bacteria</taxon>
        <taxon>Pseudomonadati</taxon>
        <taxon>Planctomycetota</taxon>
        <taxon>Planctomycetia</taxon>
        <taxon>Pirellulales</taxon>
        <taxon>Pirellulaceae</taxon>
        <taxon>Aureliella</taxon>
    </lineage>
</organism>
<feature type="domain" description="DUF1549" evidence="2">
    <location>
        <begin position="160"/>
        <end position="377"/>
    </location>
</feature>
<proteinExistence type="predicted"/>
<keyword evidence="1" id="KW-0732">Signal</keyword>
<dbReference type="InterPro" id="IPR011429">
    <property type="entry name" value="Cyt_c_Planctomycete-type"/>
</dbReference>
<dbReference type="EMBL" id="CP036298">
    <property type="protein sequence ID" value="QDV25107.1"/>
    <property type="molecule type" value="Genomic_DNA"/>
</dbReference>
<dbReference type="Pfam" id="PF07635">
    <property type="entry name" value="PSCyt1"/>
    <property type="match status" value="1"/>
</dbReference>
<accession>A0A518G933</accession>
<evidence type="ECO:0000313" key="6">
    <source>
        <dbReference type="Proteomes" id="UP000318017"/>
    </source>
</evidence>
<dbReference type="PANTHER" id="PTHR35889:SF3">
    <property type="entry name" value="F-BOX DOMAIN-CONTAINING PROTEIN"/>
    <property type="match status" value="1"/>
</dbReference>
<evidence type="ECO:0000313" key="5">
    <source>
        <dbReference type="EMBL" id="QDV25107.1"/>
    </source>
</evidence>
<dbReference type="KEGG" id="ahel:Q31a_34300"/>
<feature type="domain" description="DUF1553" evidence="3">
    <location>
        <begin position="660"/>
        <end position="922"/>
    </location>
</feature>
<gene>
    <name evidence="5" type="ORF">Q31a_34300</name>
</gene>
<dbReference type="PANTHER" id="PTHR35889">
    <property type="entry name" value="CYCLOINULO-OLIGOSACCHARIDE FRUCTANOTRANSFERASE-RELATED"/>
    <property type="match status" value="1"/>
</dbReference>